<protein>
    <recommendedName>
        <fullName evidence="6">Translation initiation factor eIF2B subunit beta</fullName>
    </recommendedName>
    <alternativeName>
        <fullName evidence="7">eIF2B GDP-GTP exchange factor subunit beta</fullName>
    </alternativeName>
</protein>
<keyword evidence="12" id="KW-1185">Reference proteome</keyword>
<evidence type="ECO:0000313" key="12">
    <source>
        <dbReference type="Proteomes" id="UP000002009"/>
    </source>
</evidence>
<dbReference type="eggNOG" id="KOG1465">
    <property type="taxonomic scope" value="Eukaryota"/>
</dbReference>
<dbReference type="PANTHER" id="PTHR45859:SF1">
    <property type="entry name" value="TRANSLATION INITIATION FACTOR EIF-2B SUBUNIT BETA"/>
    <property type="match status" value="1"/>
</dbReference>
<gene>
    <name evidence="11" type="ORF">MICPUN_59380</name>
</gene>
<dbReference type="InterPro" id="IPR042529">
    <property type="entry name" value="IF_2B-like_C"/>
</dbReference>
<dbReference type="InParanoid" id="C1E8H9"/>
<evidence type="ECO:0000256" key="2">
    <source>
        <dbReference type="ARBA" id="ARBA00007251"/>
    </source>
</evidence>
<dbReference type="KEGG" id="mis:MICPUN_59380"/>
<dbReference type="InterPro" id="IPR000649">
    <property type="entry name" value="IF-2B-related"/>
</dbReference>
<feature type="compositionally biased region" description="Low complexity" evidence="10">
    <location>
        <begin position="101"/>
        <end position="113"/>
    </location>
</feature>
<evidence type="ECO:0000256" key="10">
    <source>
        <dbReference type="SAM" id="MobiDB-lite"/>
    </source>
</evidence>
<reference evidence="11 12" key="1">
    <citation type="journal article" date="2009" name="Science">
        <title>Green evolution and dynamic adaptations revealed by genomes of the marine picoeukaryotes Micromonas.</title>
        <authorList>
            <person name="Worden A.Z."/>
            <person name="Lee J.H."/>
            <person name="Mock T."/>
            <person name="Rouze P."/>
            <person name="Simmons M.P."/>
            <person name="Aerts A.L."/>
            <person name="Allen A.E."/>
            <person name="Cuvelier M.L."/>
            <person name="Derelle E."/>
            <person name="Everett M.V."/>
            <person name="Foulon E."/>
            <person name="Grimwood J."/>
            <person name="Gundlach H."/>
            <person name="Henrissat B."/>
            <person name="Napoli C."/>
            <person name="McDonald S.M."/>
            <person name="Parker M.S."/>
            <person name="Rombauts S."/>
            <person name="Salamov A."/>
            <person name="Von Dassow P."/>
            <person name="Badger J.H."/>
            <person name="Coutinho P.M."/>
            <person name="Demir E."/>
            <person name="Dubchak I."/>
            <person name="Gentemann C."/>
            <person name="Eikrem W."/>
            <person name="Gready J.E."/>
            <person name="John U."/>
            <person name="Lanier W."/>
            <person name="Lindquist E.A."/>
            <person name="Lucas S."/>
            <person name="Mayer K.F."/>
            <person name="Moreau H."/>
            <person name="Not F."/>
            <person name="Otillar R."/>
            <person name="Panaud O."/>
            <person name="Pangilinan J."/>
            <person name="Paulsen I."/>
            <person name="Piegu B."/>
            <person name="Poliakov A."/>
            <person name="Robbens S."/>
            <person name="Schmutz J."/>
            <person name="Toulza E."/>
            <person name="Wyss T."/>
            <person name="Zelensky A."/>
            <person name="Zhou K."/>
            <person name="Armbrust E.V."/>
            <person name="Bhattacharya D."/>
            <person name="Goodenough U.W."/>
            <person name="Van de Peer Y."/>
            <person name="Grigoriev I.V."/>
        </authorList>
    </citation>
    <scope>NUCLEOTIDE SEQUENCE [LARGE SCALE GENOMIC DNA]</scope>
    <source>
        <strain evidence="12">RCC299 / NOUM17</strain>
    </source>
</reference>
<comment type="similarity">
    <text evidence="2 9">Belongs to the eIF-2B alpha/beta/delta subunits family.</text>
</comment>
<proteinExistence type="inferred from homology"/>
<dbReference type="InterPro" id="IPR051855">
    <property type="entry name" value="eIF2B_beta_subunit"/>
</dbReference>
<dbReference type="GeneID" id="8244546"/>
<evidence type="ECO:0000256" key="9">
    <source>
        <dbReference type="RuleBase" id="RU003814"/>
    </source>
</evidence>
<sequence>MGRQGHKGREASIHAALDDFVTKLKRKRLGGSSLALARHTTEVLIHAVAAQQAPTAEGIIEGVRAVSKKLVEARPLELVVGNMCRRVLHIIREEAAGDGGKASNAASDANDASDGSDDEDNSVRGGAMKAFKAEVIEVIGELIDELESVNAHIVQQALEHVSPSSVVLTSGGSDIVEAFLREANRKRKFQCIVAEGAPALAGHQMARALAERGVETTAVADASVFAMMSRTNLVVLSACGVFANGGILAPAGHHTVALAAKSHSVPVVFLAGLHELSPIGPGDDAFHANDLRSPADVIDYTALADCGIGRNGSGIDRRSGAQAEGDVAQLCVANPAYDYVPPELVTLVLTDVGGAVPAFVKQLLGEIYDPADRTF</sequence>
<accession>C1E8H9</accession>
<evidence type="ECO:0000256" key="7">
    <source>
        <dbReference type="ARBA" id="ARBA00044228"/>
    </source>
</evidence>
<dbReference type="Proteomes" id="UP000002009">
    <property type="component" value="Chromosome 6"/>
</dbReference>
<keyword evidence="5" id="KW-0648">Protein biosynthesis</keyword>
<dbReference type="RefSeq" id="XP_002502896.1">
    <property type="nucleotide sequence ID" value="XM_002502850.1"/>
</dbReference>
<organism evidence="11 12">
    <name type="scientific">Micromonas commoda (strain RCC299 / NOUM17 / CCMP2709)</name>
    <name type="common">Picoplanktonic green alga</name>
    <dbReference type="NCBI Taxonomy" id="296587"/>
    <lineage>
        <taxon>Eukaryota</taxon>
        <taxon>Viridiplantae</taxon>
        <taxon>Chlorophyta</taxon>
        <taxon>Mamiellophyceae</taxon>
        <taxon>Mamiellales</taxon>
        <taxon>Mamiellaceae</taxon>
        <taxon>Micromonas</taxon>
    </lineage>
</organism>
<dbReference type="AlphaFoldDB" id="C1E8H9"/>
<dbReference type="OMA" id="SHSCAVA"/>
<evidence type="ECO:0000256" key="8">
    <source>
        <dbReference type="ARBA" id="ARBA00046432"/>
    </source>
</evidence>
<keyword evidence="3" id="KW-0963">Cytoplasm</keyword>
<dbReference type="GO" id="GO:0005829">
    <property type="term" value="C:cytosol"/>
    <property type="evidence" value="ECO:0007669"/>
    <property type="project" value="UniProtKB-SubCell"/>
</dbReference>
<evidence type="ECO:0000256" key="1">
    <source>
        <dbReference type="ARBA" id="ARBA00004514"/>
    </source>
</evidence>
<comment type="subunit">
    <text evidence="8">Component of the translation initiation factor 2B (eIF2B) complex which is a heterodecamer of two sets of five different subunits: alpha, beta, gamma, delta and epsilon. Subunits alpha, beta and delta comprise a regulatory subcomplex and subunits epsilon and gamma comprise a catalytic subcomplex. Within the complex, the hexameric regulatory complex resides at the center, with the two heterodimeric catalytic subcomplexes bound on opposite sides.</text>
</comment>
<dbReference type="PANTHER" id="PTHR45859">
    <property type="entry name" value="TRANSLATION INITIATION FACTOR EIF-2B SUBUNIT BETA"/>
    <property type="match status" value="1"/>
</dbReference>
<dbReference type="InterPro" id="IPR037171">
    <property type="entry name" value="NagB/RpiA_transferase-like"/>
</dbReference>
<evidence type="ECO:0000256" key="3">
    <source>
        <dbReference type="ARBA" id="ARBA00022490"/>
    </source>
</evidence>
<dbReference type="FunCoup" id="C1E8H9">
    <property type="interactions" value="1928"/>
</dbReference>
<dbReference type="GO" id="GO:0005851">
    <property type="term" value="C:eukaryotic translation initiation factor 2B complex"/>
    <property type="evidence" value="ECO:0007669"/>
    <property type="project" value="TreeGrafter"/>
</dbReference>
<comment type="subcellular location">
    <subcellularLocation>
        <location evidence="1">Cytoplasm</location>
        <location evidence="1">Cytosol</location>
    </subcellularLocation>
</comment>
<evidence type="ECO:0000256" key="5">
    <source>
        <dbReference type="ARBA" id="ARBA00022917"/>
    </source>
</evidence>
<keyword evidence="4" id="KW-0396">Initiation factor</keyword>
<evidence type="ECO:0000256" key="4">
    <source>
        <dbReference type="ARBA" id="ARBA00022540"/>
    </source>
</evidence>
<dbReference type="Pfam" id="PF01008">
    <property type="entry name" value="IF-2B"/>
    <property type="match status" value="1"/>
</dbReference>
<evidence type="ECO:0000313" key="11">
    <source>
        <dbReference type="EMBL" id="ACO64154.1"/>
    </source>
</evidence>
<dbReference type="GO" id="GO:0003743">
    <property type="term" value="F:translation initiation factor activity"/>
    <property type="evidence" value="ECO:0007669"/>
    <property type="project" value="UniProtKB-KW"/>
</dbReference>
<name>C1E8H9_MICCC</name>
<dbReference type="Gene3D" id="3.40.50.10470">
    <property type="entry name" value="Translation initiation factor eif-2b, domain 2"/>
    <property type="match status" value="1"/>
</dbReference>
<dbReference type="EMBL" id="CP001327">
    <property type="protein sequence ID" value="ACO64154.1"/>
    <property type="molecule type" value="Genomic_DNA"/>
</dbReference>
<dbReference type="STRING" id="296587.C1E8H9"/>
<dbReference type="SUPFAM" id="SSF100950">
    <property type="entry name" value="NagB/RpiA/CoA transferase-like"/>
    <property type="match status" value="1"/>
</dbReference>
<evidence type="ECO:0000256" key="6">
    <source>
        <dbReference type="ARBA" id="ARBA00044122"/>
    </source>
</evidence>
<feature type="region of interest" description="Disordered" evidence="10">
    <location>
        <begin position="98"/>
        <end position="124"/>
    </location>
</feature>
<dbReference type="GO" id="GO:0005085">
    <property type="term" value="F:guanyl-nucleotide exchange factor activity"/>
    <property type="evidence" value="ECO:0007669"/>
    <property type="project" value="TreeGrafter"/>
</dbReference>
<dbReference type="OrthoDB" id="269919at2759"/>